<dbReference type="AlphaFoldDB" id="A0A2V5IEA5"/>
<keyword evidence="3 5" id="KW-1133">Transmembrane helix</keyword>
<dbReference type="GO" id="GO:0005886">
    <property type="term" value="C:plasma membrane"/>
    <property type="evidence" value="ECO:0007669"/>
    <property type="project" value="TreeGrafter"/>
</dbReference>
<dbReference type="PANTHER" id="PTHR23501">
    <property type="entry name" value="MAJOR FACILITATOR SUPERFAMILY"/>
    <property type="match status" value="1"/>
</dbReference>
<dbReference type="InterPro" id="IPR011701">
    <property type="entry name" value="MFS"/>
</dbReference>
<evidence type="ECO:0000256" key="5">
    <source>
        <dbReference type="SAM" id="Phobius"/>
    </source>
</evidence>
<dbReference type="CDD" id="cd17502">
    <property type="entry name" value="MFS_Azr1_MDR_like"/>
    <property type="match status" value="1"/>
</dbReference>
<keyword evidence="4 5" id="KW-0472">Membrane</keyword>
<feature type="transmembrane region" description="Helical" evidence="5">
    <location>
        <begin position="391"/>
        <end position="412"/>
    </location>
</feature>
<evidence type="ECO:0000256" key="1">
    <source>
        <dbReference type="ARBA" id="ARBA00004141"/>
    </source>
</evidence>
<feature type="transmembrane region" description="Helical" evidence="5">
    <location>
        <begin position="333"/>
        <end position="352"/>
    </location>
</feature>
<sequence>MAEAKAITSVEPLDIERPTKGTRTQIFQISALAIGIFCVALDNNILATAIPTIADHFHSPQDIGWYGSSYLLASCSAVLFFGRIYTLCPAKWVFLCSLFLFDLGSLICALAPSSKALIAGRLIAGVGDGGMFPGSLLIVSQQIPLKRQPSFNGVLACFYTLGNILGPLLGGAITYKLSWRWCFYINLPFGAVTATLVLIAVSSEWPIEWSGSWEPKKQLLAMDPAGTLCLIPVVPCLLLALEWGGQQYTWENPRIIALLSVTGALAMAFVFTQYLQLTGEMLPRTVVRNGAYWGSLGFAFCMCGAMSVSMYYLPLWFQVVKEASQLESGIMNLPMTLGVGLVALIAGHLVSFTGYFLPWMLTGAVLCSICSGLLTTLQIDSGRSQWIGYQAGVGIGIGLGLNLPVSLIPRIVSASERSRAMEMMAFVQLMAGALVLTIAHSVFQSLLVRSLPQTDSMDAPQMVNIGFTNLRDQFPDEKTYAAVLEVYSHTLQRTLYIGFACSLLSIVMGAGISGWTWKKRPSKM</sequence>
<feature type="transmembrane region" description="Helical" evidence="5">
    <location>
        <begin position="219"/>
        <end position="241"/>
    </location>
</feature>
<evidence type="ECO:0000313" key="8">
    <source>
        <dbReference type="Proteomes" id="UP000248817"/>
    </source>
</evidence>
<protein>
    <submittedName>
        <fullName evidence="7">MFS general substrate transporter</fullName>
    </submittedName>
</protein>
<dbReference type="InterPro" id="IPR036259">
    <property type="entry name" value="MFS_trans_sf"/>
</dbReference>
<dbReference type="InterPro" id="IPR020846">
    <property type="entry name" value="MFS_dom"/>
</dbReference>
<gene>
    <name evidence="7" type="ORF">BP00DRAFT_450800</name>
</gene>
<dbReference type="Proteomes" id="UP000248817">
    <property type="component" value="Unassembled WGS sequence"/>
</dbReference>
<name>A0A2V5IEA5_9EURO</name>
<dbReference type="GO" id="GO:0022857">
    <property type="term" value="F:transmembrane transporter activity"/>
    <property type="evidence" value="ECO:0007669"/>
    <property type="project" value="InterPro"/>
</dbReference>
<feature type="transmembrane region" description="Helical" evidence="5">
    <location>
        <begin position="63"/>
        <end position="85"/>
    </location>
</feature>
<feature type="transmembrane region" description="Helical" evidence="5">
    <location>
        <begin position="292"/>
        <end position="313"/>
    </location>
</feature>
<dbReference type="Gene3D" id="1.20.1250.20">
    <property type="entry name" value="MFS general substrate transporter like domains"/>
    <property type="match status" value="1"/>
</dbReference>
<feature type="transmembrane region" description="Helical" evidence="5">
    <location>
        <begin position="92"/>
        <end position="112"/>
    </location>
</feature>
<reference evidence="7 8" key="1">
    <citation type="submission" date="2018-02" db="EMBL/GenBank/DDBJ databases">
        <title>The genomes of Aspergillus section Nigri reveals drivers in fungal speciation.</title>
        <authorList>
            <consortium name="DOE Joint Genome Institute"/>
            <person name="Vesth T.C."/>
            <person name="Nybo J."/>
            <person name="Theobald S."/>
            <person name="Brandl J."/>
            <person name="Frisvad J.C."/>
            <person name="Nielsen K.F."/>
            <person name="Lyhne E.K."/>
            <person name="Kogle M.E."/>
            <person name="Kuo A."/>
            <person name="Riley R."/>
            <person name="Clum A."/>
            <person name="Nolan M."/>
            <person name="Lipzen A."/>
            <person name="Salamov A."/>
            <person name="Henrissat B."/>
            <person name="Wiebenga A."/>
            <person name="De vries R.P."/>
            <person name="Grigoriev I.V."/>
            <person name="Mortensen U.H."/>
            <person name="Andersen M.R."/>
            <person name="Baker S.E."/>
        </authorList>
    </citation>
    <scope>NUCLEOTIDE SEQUENCE [LARGE SCALE GENOMIC DNA]</scope>
    <source>
        <strain evidence="7 8">CBS 114.80</strain>
    </source>
</reference>
<accession>A0A2V5IEA5</accession>
<dbReference type="PANTHER" id="PTHR23501:SF199">
    <property type="entry name" value="MFS EFFLUX TRANSPORTER INPD-RELATED"/>
    <property type="match status" value="1"/>
</dbReference>
<feature type="domain" description="Major facilitator superfamily (MFS) profile" evidence="6">
    <location>
        <begin position="28"/>
        <end position="524"/>
    </location>
</feature>
<feature type="transmembrane region" description="Helical" evidence="5">
    <location>
        <begin position="26"/>
        <end position="51"/>
    </location>
</feature>
<comment type="subcellular location">
    <subcellularLocation>
        <location evidence="1">Membrane</location>
        <topology evidence="1">Multi-pass membrane protein</topology>
    </subcellularLocation>
</comment>
<feature type="transmembrane region" description="Helical" evidence="5">
    <location>
        <begin position="424"/>
        <end position="443"/>
    </location>
</feature>
<evidence type="ECO:0000313" key="7">
    <source>
        <dbReference type="EMBL" id="PYI26860.1"/>
    </source>
</evidence>
<feature type="transmembrane region" description="Helical" evidence="5">
    <location>
        <begin position="253"/>
        <end position="271"/>
    </location>
</feature>
<keyword evidence="2 5" id="KW-0812">Transmembrane</keyword>
<feature type="transmembrane region" description="Helical" evidence="5">
    <location>
        <begin position="151"/>
        <end position="175"/>
    </location>
</feature>
<dbReference type="SUPFAM" id="SSF103473">
    <property type="entry name" value="MFS general substrate transporter"/>
    <property type="match status" value="1"/>
</dbReference>
<feature type="transmembrane region" description="Helical" evidence="5">
    <location>
        <begin position="359"/>
        <end position="379"/>
    </location>
</feature>
<dbReference type="PROSITE" id="PS50850">
    <property type="entry name" value="MFS"/>
    <property type="match status" value="1"/>
</dbReference>
<feature type="transmembrane region" description="Helical" evidence="5">
    <location>
        <begin position="187"/>
        <end position="207"/>
    </location>
</feature>
<evidence type="ECO:0000256" key="4">
    <source>
        <dbReference type="ARBA" id="ARBA00023136"/>
    </source>
</evidence>
<dbReference type="EMBL" id="KZ825584">
    <property type="protein sequence ID" value="PYI26860.1"/>
    <property type="molecule type" value="Genomic_DNA"/>
</dbReference>
<feature type="transmembrane region" description="Helical" evidence="5">
    <location>
        <begin position="495"/>
        <end position="517"/>
    </location>
</feature>
<evidence type="ECO:0000256" key="3">
    <source>
        <dbReference type="ARBA" id="ARBA00022989"/>
    </source>
</evidence>
<dbReference type="Gene3D" id="1.20.1720.10">
    <property type="entry name" value="Multidrug resistance protein D"/>
    <property type="match status" value="1"/>
</dbReference>
<keyword evidence="8" id="KW-1185">Reference proteome</keyword>
<evidence type="ECO:0000256" key="2">
    <source>
        <dbReference type="ARBA" id="ARBA00022692"/>
    </source>
</evidence>
<evidence type="ECO:0000259" key="6">
    <source>
        <dbReference type="PROSITE" id="PS50850"/>
    </source>
</evidence>
<proteinExistence type="predicted"/>
<feature type="transmembrane region" description="Helical" evidence="5">
    <location>
        <begin position="118"/>
        <end position="139"/>
    </location>
</feature>
<organism evidence="7 8">
    <name type="scientific">Aspergillus indologenus CBS 114.80</name>
    <dbReference type="NCBI Taxonomy" id="1450541"/>
    <lineage>
        <taxon>Eukaryota</taxon>
        <taxon>Fungi</taxon>
        <taxon>Dikarya</taxon>
        <taxon>Ascomycota</taxon>
        <taxon>Pezizomycotina</taxon>
        <taxon>Eurotiomycetes</taxon>
        <taxon>Eurotiomycetidae</taxon>
        <taxon>Eurotiales</taxon>
        <taxon>Aspergillaceae</taxon>
        <taxon>Aspergillus</taxon>
        <taxon>Aspergillus subgen. Circumdati</taxon>
    </lineage>
</organism>
<dbReference type="Pfam" id="PF07690">
    <property type="entry name" value="MFS_1"/>
    <property type="match status" value="1"/>
</dbReference>